<proteinExistence type="inferred from homology"/>
<dbReference type="PANTHER" id="PTHR33136">
    <property type="entry name" value="RAPID ALKALINIZATION FACTOR-LIKE"/>
    <property type="match status" value="1"/>
</dbReference>
<dbReference type="Pfam" id="PF05498">
    <property type="entry name" value="RALF"/>
    <property type="match status" value="1"/>
</dbReference>
<keyword evidence="4" id="KW-0372">Hormone</keyword>
<dbReference type="GO" id="GO:0005576">
    <property type="term" value="C:extracellular region"/>
    <property type="evidence" value="ECO:0007669"/>
    <property type="project" value="UniProtKB-SubCell"/>
</dbReference>
<dbReference type="PANTHER" id="PTHR33136:SF6">
    <property type="entry name" value="PROTEIN RALF-LIKE 34"/>
    <property type="match status" value="1"/>
</dbReference>
<evidence type="ECO:0000256" key="2">
    <source>
        <dbReference type="ARBA" id="ARBA00009178"/>
    </source>
</evidence>
<dbReference type="InterPro" id="IPR008801">
    <property type="entry name" value="RALF"/>
</dbReference>
<protein>
    <submittedName>
        <fullName evidence="8">RALF domain-containing protein</fullName>
    </submittedName>
</protein>
<evidence type="ECO:0000256" key="1">
    <source>
        <dbReference type="ARBA" id="ARBA00004613"/>
    </source>
</evidence>
<dbReference type="EMBL" id="BDDD01002307">
    <property type="protein sequence ID" value="GAV81012.1"/>
    <property type="molecule type" value="Genomic_DNA"/>
</dbReference>
<keyword evidence="6" id="KW-1015">Disulfide bond</keyword>
<evidence type="ECO:0000256" key="5">
    <source>
        <dbReference type="ARBA" id="ARBA00022729"/>
    </source>
</evidence>
<evidence type="ECO:0000313" key="8">
    <source>
        <dbReference type="EMBL" id="GAV81012.1"/>
    </source>
</evidence>
<dbReference type="STRING" id="3775.A0A1Q3CLM3"/>
<dbReference type="InParanoid" id="A0A1Q3CLM3"/>
<dbReference type="GO" id="GO:0009506">
    <property type="term" value="C:plasmodesma"/>
    <property type="evidence" value="ECO:0007669"/>
    <property type="project" value="TreeGrafter"/>
</dbReference>
<accession>A0A1Q3CLM3</accession>
<dbReference type="Proteomes" id="UP000187406">
    <property type="component" value="Unassembled WGS sequence"/>
</dbReference>
<dbReference type="GO" id="GO:0005179">
    <property type="term" value="F:hormone activity"/>
    <property type="evidence" value="ECO:0007669"/>
    <property type="project" value="UniProtKB-KW"/>
</dbReference>
<keyword evidence="5 7" id="KW-0732">Signal</keyword>
<comment type="similarity">
    <text evidence="2">Belongs to the plant rapid alkalinization factor (RALF) family.</text>
</comment>
<dbReference type="AlphaFoldDB" id="A0A1Q3CLM3"/>
<feature type="signal peptide" evidence="7">
    <location>
        <begin position="1"/>
        <end position="23"/>
    </location>
</feature>
<keyword evidence="3" id="KW-0964">Secreted</keyword>
<sequence>MAFKLFTLSLLMMFITSGPRTEAQVDGTSLKLMTDGLEWPLSMTSLYNNEEDEDIIEDEQEGEFRRRSLFWHRLYYSYISYGALAANRIPCPPRSGRSYYTHNCFKALAPRYPYTRGCSRISRCRR</sequence>
<dbReference type="FunCoup" id="A0A1Q3CLM3">
    <property type="interactions" value="295"/>
</dbReference>
<evidence type="ECO:0000256" key="4">
    <source>
        <dbReference type="ARBA" id="ARBA00022702"/>
    </source>
</evidence>
<dbReference type="GO" id="GO:0040008">
    <property type="term" value="P:regulation of growth"/>
    <property type="evidence" value="ECO:0007669"/>
    <property type="project" value="UniProtKB-ARBA"/>
</dbReference>
<dbReference type="OrthoDB" id="1931174at2759"/>
<evidence type="ECO:0000256" key="7">
    <source>
        <dbReference type="SAM" id="SignalP"/>
    </source>
</evidence>
<comment type="caution">
    <text evidence="8">The sequence shown here is derived from an EMBL/GenBank/DDBJ whole genome shotgun (WGS) entry which is preliminary data.</text>
</comment>
<keyword evidence="9" id="KW-1185">Reference proteome</keyword>
<name>A0A1Q3CLM3_CEPFO</name>
<gene>
    <name evidence="8" type="ORF">CFOL_v3_24471</name>
</gene>
<reference evidence="9" key="1">
    <citation type="submission" date="2016-04" db="EMBL/GenBank/DDBJ databases">
        <title>Cephalotus genome sequencing.</title>
        <authorList>
            <person name="Fukushima K."/>
            <person name="Hasebe M."/>
            <person name="Fang X."/>
        </authorList>
    </citation>
    <scope>NUCLEOTIDE SEQUENCE [LARGE SCALE GENOMIC DNA]</scope>
    <source>
        <strain evidence="9">cv. St1</strain>
    </source>
</reference>
<evidence type="ECO:0000256" key="3">
    <source>
        <dbReference type="ARBA" id="ARBA00022525"/>
    </source>
</evidence>
<comment type="subcellular location">
    <subcellularLocation>
        <location evidence="1">Secreted</location>
    </subcellularLocation>
</comment>
<evidence type="ECO:0000313" key="9">
    <source>
        <dbReference type="Proteomes" id="UP000187406"/>
    </source>
</evidence>
<organism evidence="8 9">
    <name type="scientific">Cephalotus follicularis</name>
    <name type="common">Albany pitcher plant</name>
    <dbReference type="NCBI Taxonomy" id="3775"/>
    <lineage>
        <taxon>Eukaryota</taxon>
        <taxon>Viridiplantae</taxon>
        <taxon>Streptophyta</taxon>
        <taxon>Embryophyta</taxon>
        <taxon>Tracheophyta</taxon>
        <taxon>Spermatophyta</taxon>
        <taxon>Magnoliopsida</taxon>
        <taxon>eudicotyledons</taxon>
        <taxon>Gunneridae</taxon>
        <taxon>Pentapetalae</taxon>
        <taxon>rosids</taxon>
        <taxon>fabids</taxon>
        <taxon>Oxalidales</taxon>
        <taxon>Cephalotaceae</taxon>
        <taxon>Cephalotus</taxon>
    </lineage>
</organism>
<evidence type="ECO:0000256" key="6">
    <source>
        <dbReference type="ARBA" id="ARBA00023157"/>
    </source>
</evidence>
<feature type="chain" id="PRO_5012275664" evidence="7">
    <location>
        <begin position="24"/>
        <end position="126"/>
    </location>
</feature>
<dbReference type="GO" id="GO:0019722">
    <property type="term" value="P:calcium-mediated signaling"/>
    <property type="evidence" value="ECO:0007669"/>
    <property type="project" value="TreeGrafter"/>
</dbReference>